<dbReference type="Proteomes" id="UP000290365">
    <property type="component" value="Chromosome"/>
</dbReference>
<evidence type="ECO:0000313" key="9">
    <source>
        <dbReference type="Proteomes" id="UP000290365"/>
    </source>
</evidence>
<evidence type="ECO:0000256" key="1">
    <source>
        <dbReference type="ARBA" id="ARBA00004651"/>
    </source>
</evidence>
<evidence type="ECO:0000256" key="2">
    <source>
        <dbReference type="ARBA" id="ARBA00006679"/>
    </source>
</evidence>
<evidence type="ECO:0000256" key="3">
    <source>
        <dbReference type="ARBA" id="ARBA00022475"/>
    </source>
</evidence>
<name>A0A4P6K614_KTERU</name>
<dbReference type="GO" id="GO:0005886">
    <property type="term" value="C:plasma membrane"/>
    <property type="evidence" value="ECO:0007669"/>
    <property type="project" value="UniProtKB-SubCell"/>
</dbReference>
<comment type="similarity">
    <text evidence="2">Belongs to the DoxX family.</text>
</comment>
<dbReference type="InterPro" id="IPR032808">
    <property type="entry name" value="DoxX"/>
</dbReference>
<sequence length="168" mass="18315">MRATGSKLADVASLVLRIVLACVIFPHATQKFLGWFGGHGFQATLFSFEHNLKLPFILALLAILAEFFGTLGVFSGLLTRLSALGIGTVMVVAALTVHLKNGFFMNWGGQKAGEGIEYFLLAVGIALALLILGGGKWSLDYALFKLLNKEKKREHSLQEERQAQQVSH</sequence>
<feature type="transmembrane region" description="Helical" evidence="7">
    <location>
        <begin position="119"/>
        <end position="144"/>
    </location>
</feature>
<evidence type="ECO:0000256" key="6">
    <source>
        <dbReference type="ARBA" id="ARBA00023136"/>
    </source>
</evidence>
<keyword evidence="9" id="KW-1185">Reference proteome</keyword>
<dbReference type="PANTHER" id="PTHR33452:SF1">
    <property type="entry name" value="INNER MEMBRANE PROTEIN YPHA-RELATED"/>
    <property type="match status" value="1"/>
</dbReference>
<comment type="subcellular location">
    <subcellularLocation>
        <location evidence="1">Cell membrane</location>
        <topology evidence="1">Multi-pass membrane protein</topology>
    </subcellularLocation>
</comment>
<reference evidence="8 9" key="1">
    <citation type="submission" date="2019-01" db="EMBL/GenBank/DDBJ databases">
        <title>Ktedonosporobacter rubrisoli SCAWS-G2.</title>
        <authorList>
            <person name="Huang Y."/>
            <person name="Yan B."/>
        </authorList>
    </citation>
    <scope>NUCLEOTIDE SEQUENCE [LARGE SCALE GENOMIC DNA]</scope>
    <source>
        <strain evidence="8 9">SCAWS-G2</strain>
    </source>
</reference>
<dbReference type="Pfam" id="PF07681">
    <property type="entry name" value="DoxX"/>
    <property type="match status" value="1"/>
</dbReference>
<evidence type="ECO:0000256" key="4">
    <source>
        <dbReference type="ARBA" id="ARBA00022692"/>
    </source>
</evidence>
<dbReference type="OrthoDB" id="346004at2"/>
<protein>
    <submittedName>
        <fullName evidence="8">DoxX family protein</fullName>
    </submittedName>
</protein>
<keyword evidence="3" id="KW-1003">Cell membrane</keyword>
<proteinExistence type="inferred from homology"/>
<dbReference type="AlphaFoldDB" id="A0A4P6K614"/>
<feature type="transmembrane region" description="Helical" evidence="7">
    <location>
        <begin position="81"/>
        <end position="99"/>
    </location>
</feature>
<dbReference type="PANTHER" id="PTHR33452">
    <property type="entry name" value="OXIDOREDUCTASE CATD-RELATED"/>
    <property type="match status" value="1"/>
</dbReference>
<keyword evidence="5 7" id="KW-1133">Transmembrane helix</keyword>
<evidence type="ECO:0000256" key="7">
    <source>
        <dbReference type="SAM" id="Phobius"/>
    </source>
</evidence>
<evidence type="ECO:0000313" key="8">
    <source>
        <dbReference type="EMBL" id="QBD83433.1"/>
    </source>
</evidence>
<dbReference type="InterPro" id="IPR051907">
    <property type="entry name" value="DoxX-like_oxidoreductase"/>
</dbReference>
<feature type="transmembrane region" description="Helical" evidence="7">
    <location>
        <begin position="54"/>
        <end position="74"/>
    </location>
</feature>
<dbReference type="EMBL" id="CP035758">
    <property type="protein sequence ID" value="QBD83433.1"/>
    <property type="molecule type" value="Genomic_DNA"/>
</dbReference>
<keyword evidence="4 7" id="KW-0812">Transmembrane</keyword>
<dbReference type="KEGG" id="kbs:EPA93_10830"/>
<organism evidence="8 9">
    <name type="scientific">Ktedonosporobacter rubrisoli</name>
    <dbReference type="NCBI Taxonomy" id="2509675"/>
    <lineage>
        <taxon>Bacteria</taxon>
        <taxon>Bacillati</taxon>
        <taxon>Chloroflexota</taxon>
        <taxon>Ktedonobacteria</taxon>
        <taxon>Ktedonobacterales</taxon>
        <taxon>Ktedonosporobacteraceae</taxon>
        <taxon>Ktedonosporobacter</taxon>
    </lineage>
</organism>
<gene>
    <name evidence="8" type="ORF">EPA93_10830</name>
</gene>
<keyword evidence="6 7" id="KW-0472">Membrane</keyword>
<accession>A0A4P6K614</accession>
<evidence type="ECO:0000256" key="5">
    <source>
        <dbReference type="ARBA" id="ARBA00022989"/>
    </source>
</evidence>